<comment type="pathway">
    <text evidence="2">Carbohydrate metabolism; tricarboxylic acid cycle; succinate from succinyl-CoA (ligase route): step 1/1.</text>
</comment>
<dbReference type="SUPFAM" id="SSF52210">
    <property type="entry name" value="Succinyl-CoA synthetase domains"/>
    <property type="match status" value="1"/>
</dbReference>
<feature type="region of interest" description="Disordered" evidence="11">
    <location>
        <begin position="240"/>
        <end position="285"/>
    </location>
</feature>
<dbReference type="InterPro" id="IPR005811">
    <property type="entry name" value="SUCC_ACL_C"/>
</dbReference>
<dbReference type="EMBL" id="JALNTZ010000004">
    <property type="protein sequence ID" value="KAJ3655278.1"/>
    <property type="molecule type" value="Genomic_DNA"/>
</dbReference>
<feature type="coiled-coil region" evidence="10">
    <location>
        <begin position="88"/>
        <end position="122"/>
    </location>
</feature>
<evidence type="ECO:0000259" key="13">
    <source>
        <dbReference type="Pfam" id="PF08442"/>
    </source>
</evidence>
<proteinExistence type="predicted"/>
<dbReference type="AlphaFoldDB" id="A0AA38IHK2"/>
<dbReference type="PROSITE" id="PS01217">
    <property type="entry name" value="SUCCINYL_COA_LIG_3"/>
    <property type="match status" value="1"/>
</dbReference>
<dbReference type="SUPFAM" id="SSF56059">
    <property type="entry name" value="Glutathione synthetase ATP-binding domain-like"/>
    <property type="match status" value="1"/>
</dbReference>
<dbReference type="Gene3D" id="3.40.50.261">
    <property type="entry name" value="Succinyl-CoA synthetase domains"/>
    <property type="match status" value="1"/>
</dbReference>
<evidence type="ECO:0000256" key="2">
    <source>
        <dbReference type="ARBA" id="ARBA00005064"/>
    </source>
</evidence>
<evidence type="ECO:0000259" key="12">
    <source>
        <dbReference type="Pfam" id="PF00549"/>
    </source>
</evidence>
<keyword evidence="15" id="KW-1185">Reference proteome</keyword>
<dbReference type="GO" id="GO:0005524">
    <property type="term" value="F:ATP binding"/>
    <property type="evidence" value="ECO:0007669"/>
    <property type="project" value="UniProtKB-KW"/>
</dbReference>
<protein>
    <recommendedName>
        <fullName evidence="9">Succinyl-CoA synthetase beta chain</fullName>
    </recommendedName>
</protein>
<feature type="domain" description="ATP-grasp fold succinyl-CoA synthetase-type" evidence="13">
    <location>
        <begin position="359"/>
        <end position="443"/>
    </location>
</feature>
<dbReference type="GO" id="GO:0042709">
    <property type="term" value="C:succinate-CoA ligase complex"/>
    <property type="evidence" value="ECO:0007669"/>
    <property type="project" value="TreeGrafter"/>
</dbReference>
<evidence type="ECO:0000313" key="15">
    <source>
        <dbReference type="Proteomes" id="UP001168821"/>
    </source>
</evidence>
<keyword evidence="7" id="KW-0067">ATP-binding</keyword>
<evidence type="ECO:0000256" key="1">
    <source>
        <dbReference type="ARBA" id="ARBA00001946"/>
    </source>
</evidence>
<evidence type="ECO:0000256" key="6">
    <source>
        <dbReference type="ARBA" id="ARBA00022741"/>
    </source>
</evidence>
<dbReference type="PANTHER" id="PTHR11815">
    <property type="entry name" value="SUCCINYL-COA SYNTHETASE BETA CHAIN"/>
    <property type="match status" value="1"/>
</dbReference>
<organism evidence="14 15">
    <name type="scientific">Zophobas morio</name>
    <dbReference type="NCBI Taxonomy" id="2755281"/>
    <lineage>
        <taxon>Eukaryota</taxon>
        <taxon>Metazoa</taxon>
        <taxon>Ecdysozoa</taxon>
        <taxon>Arthropoda</taxon>
        <taxon>Hexapoda</taxon>
        <taxon>Insecta</taxon>
        <taxon>Pterygota</taxon>
        <taxon>Neoptera</taxon>
        <taxon>Endopterygota</taxon>
        <taxon>Coleoptera</taxon>
        <taxon>Polyphaga</taxon>
        <taxon>Cucujiformia</taxon>
        <taxon>Tenebrionidae</taxon>
        <taxon>Zophobas</taxon>
    </lineage>
</organism>
<keyword evidence="6" id="KW-0547">Nucleotide-binding</keyword>
<accession>A0AA38IHK2</accession>
<evidence type="ECO:0000313" key="14">
    <source>
        <dbReference type="EMBL" id="KAJ3655278.1"/>
    </source>
</evidence>
<dbReference type="Pfam" id="PF08442">
    <property type="entry name" value="ATP-grasp_2"/>
    <property type="match status" value="1"/>
</dbReference>
<dbReference type="FunFam" id="3.30.470.20:FF:000002">
    <property type="entry name" value="Succinate--CoA ligase [ADP-forming] subunit beta"/>
    <property type="match status" value="1"/>
</dbReference>
<name>A0AA38IHK2_9CUCU</name>
<keyword evidence="8" id="KW-0460">Magnesium</keyword>
<dbReference type="GO" id="GO:0046872">
    <property type="term" value="F:metal ion binding"/>
    <property type="evidence" value="ECO:0007669"/>
    <property type="project" value="UniProtKB-KW"/>
</dbReference>
<evidence type="ECO:0000256" key="11">
    <source>
        <dbReference type="SAM" id="MobiDB-lite"/>
    </source>
</evidence>
<dbReference type="Gene3D" id="3.30.470.20">
    <property type="entry name" value="ATP-grasp fold, B domain"/>
    <property type="match status" value="1"/>
</dbReference>
<dbReference type="Pfam" id="PF00549">
    <property type="entry name" value="Ligase_CoA"/>
    <property type="match status" value="1"/>
</dbReference>
<evidence type="ECO:0000256" key="4">
    <source>
        <dbReference type="ARBA" id="ARBA00022598"/>
    </source>
</evidence>
<reference evidence="14" key="1">
    <citation type="journal article" date="2023" name="G3 (Bethesda)">
        <title>Whole genome assemblies of Zophobas morio and Tenebrio molitor.</title>
        <authorList>
            <person name="Kaur S."/>
            <person name="Stinson S.A."/>
            <person name="diCenzo G.C."/>
        </authorList>
    </citation>
    <scope>NUCLEOTIDE SEQUENCE</scope>
    <source>
        <strain evidence="14">QUZm001</strain>
    </source>
</reference>
<gene>
    <name evidence="14" type="ORF">Zmor_014414</name>
</gene>
<evidence type="ECO:0000256" key="9">
    <source>
        <dbReference type="ARBA" id="ARBA00082254"/>
    </source>
</evidence>
<comment type="cofactor">
    <cofactor evidence="1">
        <name>Mg(2+)</name>
        <dbReference type="ChEBI" id="CHEBI:18420"/>
    </cofactor>
</comment>
<keyword evidence="3" id="KW-0816">Tricarboxylic acid cycle</keyword>
<dbReference type="GO" id="GO:0004775">
    <property type="term" value="F:succinate-CoA ligase (ADP-forming) activity"/>
    <property type="evidence" value="ECO:0007669"/>
    <property type="project" value="TreeGrafter"/>
</dbReference>
<dbReference type="InterPro" id="IPR016102">
    <property type="entry name" value="Succinyl-CoA_synth-like"/>
</dbReference>
<dbReference type="GO" id="GO:0005739">
    <property type="term" value="C:mitochondrion"/>
    <property type="evidence" value="ECO:0007669"/>
    <property type="project" value="TreeGrafter"/>
</dbReference>
<dbReference type="Proteomes" id="UP001168821">
    <property type="component" value="Unassembled WGS sequence"/>
</dbReference>
<keyword evidence="10" id="KW-0175">Coiled coil</keyword>
<evidence type="ECO:0000256" key="5">
    <source>
        <dbReference type="ARBA" id="ARBA00022723"/>
    </source>
</evidence>
<comment type="caution">
    <text evidence="14">The sequence shown here is derived from an EMBL/GenBank/DDBJ whole genome shotgun (WGS) entry which is preliminary data.</text>
</comment>
<evidence type="ECO:0000256" key="3">
    <source>
        <dbReference type="ARBA" id="ARBA00022532"/>
    </source>
</evidence>
<sequence length="645" mass="71264">MADTNTVQKAALINFNCTTCKRPVIKKKVICVNCKATFHQSCAQRTNCCSKKSTIAYHENESFADDGDDDIEENVTSQDILTNFQWENMKLKATIAEMSTTIELLKEQLHFSRTEVDTLTKQLKQVKNTSILGKYASVDMVNERFHQIIINEIHQIKIDLYNKTANSIVSVEKPQCAIDKRLISTGTAADYKKTKNAQLMHDKQLQIMNEIIYLNEDGNKTQHDADDDVFQDGFKLVTHKKRGNKNEKQLNSDSSPKGKPSLNEKRRPKPIVGSGVSSSANTLVGVPKRNKTSSFHISRLLPAIAHLNARSLCNKFHKFKDIVLQHDYSLIGVSETWFPPDVPDDTFSLPGYNIIRKDRATGPVIIASSQGGVNIEEVAAENPNAILYEPIDISKGLSKEQAEKVAVKVGLSSQKDKTADMLLKMYDLFCKKDALLIEINPYAEDAGETYFSLDAKFRFDDNAGFRQKELFALRDWTQEDEKEVAAAKFDLNYIALDGNIGCLVNGAGLAMATMDIISLHGGSPANFLDVGGGATAQAVKEAFKIITADPKVHAILVNIFGGIMRCDVIAEGIIAAAKELNLKMPIVCRLQGTNVDDAKVLIASSGLKILPVDNLDEAARLVVKLSNIVSLARDAKLDINFEIPL</sequence>
<dbReference type="PANTHER" id="PTHR11815:SF1">
    <property type="entry name" value="SUCCINATE--COA LIGASE [ADP-FORMING] SUBUNIT BETA, MITOCHONDRIAL"/>
    <property type="match status" value="1"/>
</dbReference>
<dbReference type="FunFam" id="3.40.50.261:FF:000001">
    <property type="entry name" value="Succinate--CoA ligase [ADP-forming] subunit beta"/>
    <property type="match status" value="1"/>
</dbReference>
<evidence type="ECO:0000256" key="7">
    <source>
        <dbReference type="ARBA" id="ARBA00022840"/>
    </source>
</evidence>
<dbReference type="InterPro" id="IPR013650">
    <property type="entry name" value="ATP-grasp_succ-CoA_synth-type"/>
</dbReference>
<evidence type="ECO:0000256" key="10">
    <source>
        <dbReference type="SAM" id="Coils"/>
    </source>
</evidence>
<dbReference type="InterPro" id="IPR017866">
    <property type="entry name" value="Succ-CoA_synthase_bsu_CS"/>
</dbReference>
<dbReference type="GO" id="GO:0006099">
    <property type="term" value="P:tricarboxylic acid cycle"/>
    <property type="evidence" value="ECO:0007669"/>
    <property type="project" value="UniProtKB-KW"/>
</dbReference>
<keyword evidence="4" id="KW-0436">Ligase</keyword>
<dbReference type="GO" id="GO:0006104">
    <property type="term" value="P:succinyl-CoA metabolic process"/>
    <property type="evidence" value="ECO:0007669"/>
    <property type="project" value="TreeGrafter"/>
</dbReference>
<evidence type="ECO:0000256" key="8">
    <source>
        <dbReference type="ARBA" id="ARBA00022842"/>
    </source>
</evidence>
<keyword evidence="5" id="KW-0479">Metal-binding</keyword>
<feature type="domain" description="ATP-citrate synthase/succinyl-CoA ligase C-terminal" evidence="12">
    <location>
        <begin position="503"/>
        <end position="622"/>
    </location>
</feature>